<sequence length="50" mass="5408">MTALRSLCFPGEFRAGTYRRFTAAPDAPSPRVSGARMPLGNGRRTERGAP</sequence>
<dbReference type="Proteomes" id="UP001519309">
    <property type="component" value="Unassembled WGS sequence"/>
</dbReference>
<reference evidence="2 3" key="1">
    <citation type="submission" date="2021-03" db="EMBL/GenBank/DDBJ databases">
        <title>Genomic Encyclopedia of Type Strains, Phase IV (KMG-IV): sequencing the most valuable type-strain genomes for metagenomic binning, comparative biology and taxonomic classification.</title>
        <authorList>
            <person name="Goeker M."/>
        </authorList>
    </citation>
    <scope>NUCLEOTIDE SEQUENCE [LARGE SCALE GENOMIC DNA]</scope>
    <source>
        <strain evidence="2 3">DSM 40499</strain>
    </source>
</reference>
<comment type="caution">
    <text evidence="2">The sequence shown here is derived from an EMBL/GenBank/DDBJ whole genome shotgun (WGS) entry which is preliminary data.</text>
</comment>
<dbReference type="RefSeq" id="WP_237281475.1">
    <property type="nucleotide sequence ID" value="NZ_CP016279.1"/>
</dbReference>
<evidence type="ECO:0000313" key="3">
    <source>
        <dbReference type="Proteomes" id="UP001519309"/>
    </source>
</evidence>
<feature type="region of interest" description="Disordered" evidence="1">
    <location>
        <begin position="23"/>
        <end position="50"/>
    </location>
</feature>
<evidence type="ECO:0000313" key="2">
    <source>
        <dbReference type="EMBL" id="MBP2048313.1"/>
    </source>
</evidence>
<organism evidence="2 3">
    <name type="scientific">Streptomyces griseochromogenes</name>
    <dbReference type="NCBI Taxonomy" id="68214"/>
    <lineage>
        <taxon>Bacteria</taxon>
        <taxon>Bacillati</taxon>
        <taxon>Actinomycetota</taxon>
        <taxon>Actinomycetes</taxon>
        <taxon>Kitasatosporales</taxon>
        <taxon>Streptomycetaceae</taxon>
        <taxon>Streptomyces</taxon>
    </lineage>
</organism>
<dbReference type="EMBL" id="JAGGLP010000002">
    <property type="protein sequence ID" value="MBP2048313.1"/>
    <property type="molecule type" value="Genomic_DNA"/>
</dbReference>
<accession>A0ABS4LLP3</accession>
<protein>
    <submittedName>
        <fullName evidence="2">Uncharacterized protein</fullName>
    </submittedName>
</protein>
<name>A0ABS4LLP3_9ACTN</name>
<evidence type="ECO:0000256" key="1">
    <source>
        <dbReference type="SAM" id="MobiDB-lite"/>
    </source>
</evidence>
<keyword evidence="3" id="KW-1185">Reference proteome</keyword>
<proteinExistence type="predicted"/>
<gene>
    <name evidence="2" type="ORF">J2Z21_001237</name>
</gene>